<proteinExistence type="predicted"/>
<dbReference type="Proteomes" id="UP001189429">
    <property type="component" value="Unassembled WGS sequence"/>
</dbReference>
<name>A0ABN9SK49_9DINO</name>
<dbReference type="InterPro" id="IPR050972">
    <property type="entry name" value="SDr-like"/>
</dbReference>
<feature type="chain" id="PRO_5046340951" description="Peptidase M11 gametolysin domain-containing protein" evidence="2">
    <location>
        <begin position="21"/>
        <end position="743"/>
    </location>
</feature>
<dbReference type="SUPFAM" id="SSF55486">
    <property type="entry name" value="Metalloproteases ('zincins'), catalytic domain"/>
    <property type="match status" value="1"/>
</dbReference>
<reference evidence="3" key="1">
    <citation type="submission" date="2023-10" db="EMBL/GenBank/DDBJ databases">
        <authorList>
            <person name="Chen Y."/>
            <person name="Shah S."/>
            <person name="Dougan E. K."/>
            <person name="Thang M."/>
            <person name="Chan C."/>
        </authorList>
    </citation>
    <scope>NUCLEOTIDE SEQUENCE [LARGE SCALE GENOMIC DNA]</scope>
</reference>
<dbReference type="PANTHER" id="PTHR34403:SF14">
    <property type="entry name" value="OS05G0225800 PROTEIN"/>
    <property type="match status" value="1"/>
</dbReference>
<feature type="compositionally biased region" description="Pro residues" evidence="1">
    <location>
        <begin position="493"/>
        <end position="567"/>
    </location>
</feature>
<organism evidence="3 4">
    <name type="scientific">Prorocentrum cordatum</name>
    <dbReference type="NCBI Taxonomy" id="2364126"/>
    <lineage>
        <taxon>Eukaryota</taxon>
        <taxon>Sar</taxon>
        <taxon>Alveolata</taxon>
        <taxon>Dinophyceae</taxon>
        <taxon>Prorocentrales</taxon>
        <taxon>Prorocentraceae</taxon>
        <taxon>Prorocentrum</taxon>
    </lineage>
</organism>
<dbReference type="EMBL" id="CAUYUJ010011558">
    <property type="protein sequence ID" value="CAK0832133.1"/>
    <property type="molecule type" value="Genomic_DNA"/>
</dbReference>
<protein>
    <recommendedName>
        <fullName evidence="5">Peptidase M11 gametolysin domain-containing protein</fullName>
    </recommendedName>
</protein>
<comment type="caution">
    <text evidence="3">The sequence shown here is derived from an EMBL/GenBank/DDBJ whole genome shotgun (WGS) entry which is preliminary data.</text>
</comment>
<evidence type="ECO:0000313" key="3">
    <source>
        <dbReference type="EMBL" id="CAK0832133.1"/>
    </source>
</evidence>
<feature type="region of interest" description="Disordered" evidence="1">
    <location>
        <begin position="39"/>
        <end position="58"/>
    </location>
</feature>
<dbReference type="PANTHER" id="PTHR34403">
    <property type="entry name" value="TOL-PAL SYSTEM PROTEIN TOLA"/>
    <property type="match status" value="1"/>
</dbReference>
<evidence type="ECO:0000256" key="1">
    <source>
        <dbReference type="SAM" id="MobiDB-lite"/>
    </source>
</evidence>
<feature type="compositionally biased region" description="Pro residues" evidence="1">
    <location>
        <begin position="445"/>
        <end position="483"/>
    </location>
</feature>
<feature type="compositionally biased region" description="Low complexity" evidence="1">
    <location>
        <begin position="568"/>
        <end position="578"/>
    </location>
</feature>
<feature type="signal peptide" evidence="2">
    <location>
        <begin position="1"/>
        <end position="20"/>
    </location>
</feature>
<keyword evidence="2" id="KW-0732">Signal</keyword>
<accession>A0ABN9SK49</accession>
<gene>
    <name evidence="3" type="ORF">PCOR1329_LOCUS30232</name>
</gene>
<evidence type="ECO:0000313" key="4">
    <source>
        <dbReference type="Proteomes" id="UP001189429"/>
    </source>
</evidence>
<keyword evidence="4" id="KW-1185">Reference proteome</keyword>
<sequence>MAFVVANVFAAACVCNAVAAVGIKHDRSLPIRPVVTPSHNRRTAASGAQPPEPPSDALSAEQSFNQFLNTHQDGSDYPADSASGVTNTMVSPMGAYGPILVVYLTYGGRTPYRTFSEVQGMFWDVPGVNHALYHNSWHQMWLQSSDVDFLQMESPQDPATWGYRLSSLTMGVYFSAPYQAQISRRTYRNTLVFAPGDLFMATAYAPTSGWWNGFAQFYHAAQTWQTIVHEVGHSWGMHHAGGYLQTGEFNNYLDDAIMGYQREWRAADANVVHRYRLGWLSGAETVEFTRGSAATAVDLSPLNEGPDGPGFLLMKLPCDECIGDKASTAGAGALYLSFRVADGPNLYGVGGEADHIYLYDIYSRARLVLVDRVHVHFQPDANQMTELWTTLAAGDTFSIPTATMWIHVCSIDVASYAKVSVSDTSEASARARCTMPAETTAPIKAPTPAPTPVPTPAPTPAPTPSPTPSPSPSPTPAPTPAPTKSPTRAPTLVPSPSPTPAPTPASTPAPTPSPTPAPTPQPTPSPTPAPTPAPTKAPTPVPTAAPTPSPSPSPTPAPTKAPTPAPTSAPTLSHSPLPMASSAGTHSSGVVSGLGDPHLTNMYGERFDLYRTGKNVLLQIPRWSSGSSALLHLEADATRMGDQCADVYFQMVTISGAWTNKTEAMRFFANGDTLGMPSSMTWMRFGKVDLKVVHGKTQQGTDYLNVFAKHLARAGFPVGGLLGIDDHTAASAQPSECTRSFSL</sequence>
<evidence type="ECO:0000256" key="2">
    <source>
        <dbReference type="SAM" id="SignalP"/>
    </source>
</evidence>
<evidence type="ECO:0008006" key="5">
    <source>
        <dbReference type="Google" id="ProtNLM"/>
    </source>
</evidence>
<feature type="region of interest" description="Disordered" evidence="1">
    <location>
        <begin position="426"/>
        <end position="592"/>
    </location>
</feature>